<keyword evidence="1" id="KW-0285">Flavoprotein</keyword>
<sequence length="478" mass="51529">MRLDPPAIIQGGMGAGVSHWRLARAVCRRGQLGVVSGTGLDQIMIRRLELGDPGGHVRRALEHFPLRSIARRIFDTFYIPGGKEEDAPFSTPGMHTVEGNRPIQALCIAANYVEVWLAREGHGHPVGINYLEKIQLPHLPSLYGAMLAGVGAVIVGAGIPTQFPAAIERLSRHEPAEYVVDVAGSGRGAEDARMKFDPRDFQDPDAAPLAPLNRPEFVPIVSSHALANILFRKAGKDAISGFILEGSRAGGHNAPPRGKLQLSANSEPVYGPRDVIDLDAVREIGLPFWLAGYYGSREGVRSAIRESAAGVQVGTAFALCRESGIDPGFRRALLDKALAGEGEIFTDIAASPTGFPFKVAALEGTLSDPEVYRRRKRVCDLGFLRRPYRRENGTIGYRCPSEPVEAYTAKGGLREKTEGRKCLCNALVANIGMPQPLGGGEVELPLITLGDDFSGVARFCPEGERDYGVDDVLRVLLG</sequence>
<dbReference type="Pfam" id="PF03060">
    <property type="entry name" value="NMO"/>
    <property type="match status" value="1"/>
</dbReference>
<dbReference type="EMBL" id="CP010904">
    <property type="protein sequence ID" value="AKJ65325.1"/>
    <property type="molecule type" value="Genomic_DNA"/>
</dbReference>
<reference evidence="4 5" key="2">
    <citation type="journal article" date="2016" name="ISME J.">
        <title>Characterization of the first cultured representative of Verrucomicrobia subdivision 5 indicates the proposal of a novel phylum.</title>
        <authorList>
            <person name="Spring S."/>
            <person name="Bunk B."/>
            <person name="Sproer C."/>
            <person name="Schumann P."/>
            <person name="Rohde M."/>
            <person name="Tindall B.J."/>
            <person name="Klenk H.P."/>
        </authorList>
    </citation>
    <scope>NUCLEOTIDE SEQUENCE [LARGE SCALE GENOMIC DNA]</scope>
    <source>
        <strain evidence="4 5">L21-Fru-AB</strain>
    </source>
</reference>
<evidence type="ECO:0000256" key="3">
    <source>
        <dbReference type="ARBA" id="ARBA00023002"/>
    </source>
</evidence>
<proteinExistence type="predicted"/>
<dbReference type="PANTHER" id="PTHR32332">
    <property type="entry name" value="2-NITROPROPANE DIOXYGENASE"/>
    <property type="match status" value="1"/>
</dbReference>
<protein>
    <submittedName>
        <fullName evidence="4">Putative enoyl-[acyl-carrier-protein] reductase II</fullName>
    </submittedName>
</protein>
<accession>A0A0G3EKP3</accession>
<gene>
    <name evidence="4" type="ORF">L21SP4_02093</name>
</gene>
<evidence type="ECO:0000313" key="4">
    <source>
        <dbReference type="EMBL" id="AKJ65325.1"/>
    </source>
</evidence>
<dbReference type="AlphaFoldDB" id="A0A0G3EKP3"/>
<organism evidence="4 5">
    <name type="scientific">Kiritimatiella glycovorans</name>
    <dbReference type="NCBI Taxonomy" id="1307763"/>
    <lineage>
        <taxon>Bacteria</taxon>
        <taxon>Pseudomonadati</taxon>
        <taxon>Kiritimatiellota</taxon>
        <taxon>Kiritimatiellia</taxon>
        <taxon>Kiritimatiellales</taxon>
        <taxon>Kiritimatiellaceae</taxon>
        <taxon>Kiritimatiella</taxon>
    </lineage>
</organism>
<reference evidence="5" key="1">
    <citation type="submission" date="2015-02" db="EMBL/GenBank/DDBJ databases">
        <title>Description and complete genome sequence of the first cultured representative of the subdivision 5 of the Verrucomicrobia phylum.</title>
        <authorList>
            <person name="Spring S."/>
            <person name="Bunk B."/>
            <person name="Sproer C."/>
            <person name="Klenk H.-P."/>
        </authorList>
    </citation>
    <scope>NUCLEOTIDE SEQUENCE [LARGE SCALE GENOMIC DNA]</scope>
    <source>
        <strain evidence="5">L21-Fru-AB</strain>
    </source>
</reference>
<dbReference type="STRING" id="1307763.L21SP4_02093"/>
<evidence type="ECO:0000256" key="1">
    <source>
        <dbReference type="ARBA" id="ARBA00022630"/>
    </source>
</evidence>
<dbReference type="Gene3D" id="3.20.20.70">
    <property type="entry name" value="Aldolase class I"/>
    <property type="match status" value="1"/>
</dbReference>
<dbReference type="InterPro" id="IPR004136">
    <property type="entry name" value="NMO"/>
</dbReference>
<keyword evidence="2" id="KW-0288">FMN</keyword>
<evidence type="ECO:0000256" key="2">
    <source>
        <dbReference type="ARBA" id="ARBA00022643"/>
    </source>
</evidence>
<keyword evidence="3" id="KW-0560">Oxidoreductase</keyword>
<dbReference type="PATRIC" id="fig|1609981.3.peg.2175"/>
<dbReference type="InterPro" id="IPR013785">
    <property type="entry name" value="Aldolase_TIM"/>
</dbReference>
<dbReference type="Proteomes" id="UP000035268">
    <property type="component" value="Chromosome"/>
</dbReference>
<evidence type="ECO:0000313" key="5">
    <source>
        <dbReference type="Proteomes" id="UP000035268"/>
    </source>
</evidence>
<keyword evidence="5" id="KW-1185">Reference proteome</keyword>
<dbReference type="GO" id="GO:0018580">
    <property type="term" value="F:nitronate monooxygenase activity"/>
    <property type="evidence" value="ECO:0007669"/>
    <property type="project" value="InterPro"/>
</dbReference>
<dbReference type="PANTHER" id="PTHR32332:SF33">
    <property type="entry name" value="NITRONATE MONOOXYGENASE DOMAIN-CONTAINING PROTEIN"/>
    <property type="match status" value="1"/>
</dbReference>
<dbReference type="CDD" id="cd04730">
    <property type="entry name" value="NPD_like"/>
    <property type="match status" value="1"/>
</dbReference>
<dbReference type="SUPFAM" id="SSF51412">
    <property type="entry name" value="Inosine monophosphate dehydrogenase (IMPDH)"/>
    <property type="match status" value="1"/>
</dbReference>
<name>A0A0G3EKP3_9BACT</name>
<dbReference type="KEGG" id="vbl:L21SP4_02093"/>